<feature type="signal peptide" evidence="1">
    <location>
        <begin position="1"/>
        <end position="22"/>
    </location>
</feature>
<dbReference type="Proteomes" id="UP000694390">
    <property type="component" value="Chromosome 13"/>
</dbReference>
<dbReference type="SUPFAM" id="SSF48726">
    <property type="entry name" value="Immunoglobulin"/>
    <property type="match status" value="1"/>
</dbReference>
<evidence type="ECO:0000313" key="4">
    <source>
        <dbReference type="Proteomes" id="UP000694390"/>
    </source>
</evidence>
<sequence length="156" mass="17385">IAWIWLWSLLTFLSCLVPGSSSQSVLTQTPAVSVSPGENVRLACTMSSGYSIASYRVEWYQQKPGSAPRFVYHYYTCSDQGRGTGIPTRFTVFPDTSNNLWNLVISGVQAEDEADYYCATWDGSSKTYHSDMVRQRTETKTVPHSQSACAHVKARP</sequence>
<reference evidence="3" key="1">
    <citation type="submission" date="2019-06" db="EMBL/GenBank/DDBJ databases">
        <title>G10K-VGP Goodes thornscrub tortoise genome, primary haplotype.</title>
        <authorList>
            <person name="Murphy B."/>
            <person name="Edwards T."/>
            <person name="Rhie A."/>
            <person name="Koren S."/>
            <person name="Phillippy A."/>
            <person name="Fedrigo O."/>
            <person name="Haase B."/>
            <person name="Mountcastle J."/>
            <person name="Lewin H."/>
            <person name="Damas J."/>
            <person name="Howe K."/>
            <person name="Formenti G."/>
            <person name="Myers G."/>
            <person name="Durbin R."/>
            <person name="Jarvis E.D."/>
        </authorList>
    </citation>
    <scope>NUCLEOTIDE SEQUENCE [LARGE SCALE GENOMIC DNA]</scope>
</reference>
<proteinExistence type="predicted"/>
<dbReference type="GeneTree" id="ENSGT00940000161517"/>
<organism evidence="3 4">
    <name type="scientific">Gopherus evgoodei</name>
    <name type="common">Goodes thornscrub tortoise</name>
    <dbReference type="NCBI Taxonomy" id="1825980"/>
    <lineage>
        <taxon>Eukaryota</taxon>
        <taxon>Metazoa</taxon>
        <taxon>Chordata</taxon>
        <taxon>Craniata</taxon>
        <taxon>Vertebrata</taxon>
        <taxon>Euteleostomi</taxon>
        <taxon>Archelosauria</taxon>
        <taxon>Testudinata</taxon>
        <taxon>Testudines</taxon>
        <taxon>Cryptodira</taxon>
        <taxon>Durocryptodira</taxon>
        <taxon>Testudinoidea</taxon>
        <taxon>Testudinidae</taxon>
        <taxon>Gopherus</taxon>
    </lineage>
</organism>
<dbReference type="InterPro" id="IPR013783">
    <property type="entry name" value="Ig-like_fold"/>
</dbReference>
<dbReference type="Pfam" id="PF07686">
    <property type="entry name" value="V-set"/>
    <property type="match status" value="1"/>
</dbReference>
<evidence type="ECO:0000313" key="3">
    <source>
        <dbReference type="Ensembl" id="ENSGEVP00005019434.1"/>
    </source>
</evidence>
<feature type="domain" description="Ig-like" evidence="2">
    <location>
        <begin position="18"/>
        <end position="134"/>
    </location>
</feature>
<protein>
    <recommendedName>
        <fullName evidence="2">Ig-like domain-containing protein</fullName>
    </recommendedName>
</protein>
<evidence type="ECO:0000259" key="2">
    <source>
        <dbReference type="PROSITE" id="PS50835"/>
    </source>
</evidence>
<dbReference type="SMART" id="SM00409">
    <property type="entry name" value="IG"/>
    <property type="match status" value="1"/>
</dbReference>
<dbReference type="OrthoDB" id="8908372at2759"/>
<dbReference type="InterPro" id="IPR007110">
    <property type="entry name" value="Ig-like_dom"/>
</dbReference>
<reference evidence="3" key="3">
    <citation type="submission" date="2025-09" db="UniProtKB">
        <authorList>
            <consortium name="Ensembl"/>
        </authorList>
    </citation>
    <scope>IDENTIFICATION</scope>
</reference>
<accession>A0A8C4WS38</accession>
<dbReference type="SMART" id="SM00406">
    <property type="entry name" value="IGv"/>
    <property type="match status" value="1"/>
</dbReference>
<dbReference type="PROSITE" id="PS50835">
    <property type="entry name" value="IG_LIKE"/>
    <property type="match status" value="1"/>
</dbReference>
<dbReference type="PANTHER" id="PTHR23267">
    <property type="entry name" value="IMMUNOGLOBULIN LIGHT CHAIN"/>
    <property type="match status" value="1"/>
</dbReference>
<keyword evidence="1" id="KW-0732">Signal</keyword>
<dbReference type="Ensembl" id="ENSGEVT00005020414.1">
    <property type="protein sequence ID" value="ENSGEVP00005019434.1"/>
    <property type="gene ID" value="ENSGEVG00005013787.1"/>
</dbReference>
<dbReference type="AlphaFoldDB" id="A0A8C4WS38"/>
<feature type="chain" id="PRO_5034837800" description="Ig-like domain-containing protein" evidence="1">
    <location>
        <begin position="23"/>
        <end position="156"/>
    </location>
</feature>
<dbReference type="InterPro" id="IPR036179">
    <property type="entry name" value="Ig-like_dom_sf"/>
</dbReference>
<dbReference type="Gene3D" id="2.60.40.10">
    <property type="entry name" value="Immunoglobulins"/>
    <property type="match status" value="1"/>
</dbReference>
<reference evidence="3" key="2">
    <citation type="submission" date="2025-08" db="UniProtKB">
        <authorList>
            <consortium name="Ensembl"/>
        </authorList>
    </citation>
    <scope>IDENTIFICATION</scope>
</reference>
<name>A0A8C4WS38_9SAUR</name>
<evidence type="ECO:0000256" key="1">
    <source>
        <dbReference type="SAM" id="SignalP"/>
    </source>
</evidence>
<dbReference type="InterPro" id="IPR003599">
    <property type="entry name" value="Ig_sub"/>
</dbReference>
<dbReference type="InterPro" id="IPR050150">
    <property type="entry name" value="IgV_Light_Chain"/>
</dbReference>
<dbReference type="InterPro" id="IPR013106">
    <property type="entry name" value="Ig_V-set"/>
</dbReference>
<keyword evidence="4" id="KW-1185">Reference proteome</keyword>